<dbReference type="Proteomes" id="UP000019141">
    <property type="component" value="Unassembled WGS sequence"/>
</dbReference>
<comment type="caution">
    <text evidence="3">The sequence shown here is derived from an EMBL/GenBank/DDBJ whole genome shotgun (WGS) entry which is preliminary data.</text>
</comment>
<sequence>MNPNTARQIHVDLPPVTFNVPADADLLTVPQNVAPLADPAAAIAEALAQPIGTPALAEIISSTAPSKPIADKTATIVVSDITRPDVPYRGETSILHPILRILETQGVRPDHITILVATGTHRASTPEEKQHMFGPEVVARYPIVDHNATDASRLRSVGVTASGTHVYINTQYLDADIKILTGEIKPHFMAGFSGGRKAICPGLANLETLQKFHSPQFLEDTGATNLVLDSNPCHQEATEVAERVGADFLINVTMDEDKALTGVFAGHWRLAFERATASLAEAVTVPVIEPYDVIVTVDATINHYQAAKAAVGALPVLVDGGTLIQIANSSDGIGDVEYVEELALLMSLPHHRDYIDLICRRSTVQKDQWEVEMWCKVLDKVGGPQGLIYCTTGIEPAALAQLPLTSGYAYTGEGELAPMVHKAIQQTLSASQARLGRPPRLGVVLDGAHAVPALVAEPVAV</sequence>
<gene>
    <name evidence="3" type="ORF">ETSY1_18100</name>
</gene>
<evidence type="ECO:0000259" key="1">
    <source>
        <dbReference type="Pfam" id="PF09861"/>
    </source>
</evidence>
<dbReference type="HOGENOM" id="CLU_050189_0_0_7"/>
<dbReference type="InterPro" id="IPR047926">
    <property type="entry name" value="Ni_dep_LarA"/>
</dbReference>
<dbReference type="Pfam" id="PF09861">
    <property type="entry name" value="Lar_N"/>
    <property type="match status" value="1"/>
</dbReference>
<evidence type="ECO:0000313" key="4">
    <source>
        <dbReference type="Proteomes" id="UP000019141"/>
    </source>
</evidence>
<evidence type="ECO:0000259" key="2">
    <source>
        <dbReference type="Pfam" id="PF21113"/>
    </source>
</evidence>
<dbReference type="GO" id="GO:0050043">
    <property type="term" value="F:lactate racemase activity"/>
    <property type="evidence" value="ECO:0007669"/>
    <property type="project" value="InterPro"/>
</dbReference>
<dbReference type="NCBIfam" id="NF033504">
    <property type="entry name" value="Ni_dep_LarA"/>
    <property type="match status" value="1"/>
</dbReference>
<dbReference type="Gene3D" id="3.90.226.30">
    <property type="match status" value="1"/>
</dbReference>
<evidence type="ECO:0000313" key="3">
    <source>
        <dbReference type="EMBL" id="ETW98588.1"/>
    </source>
</evidence>
<dbReference type="InterPro" id="IPR048520">
    <property type="entry name" value="LarA_C"/>
</dbReference>
<organism evidence="3 4">
    <name type="scientific">Entotheonella factor</name>
    <dbReference type="NCBI Taxonomy" id="1429438"/>
    <lineage>
        <taxon>Bacteria</taxon>
        <taxon>Pseudomonadati</taxon>
        <taxon>Nitrospinota/Tectimicrobiota group</taxon>
        <taxon>Candidatus Tectimicrobiota</taxon>
        <taxon>Candidatus Entotheonellia</taxon>
        <taxon>Candidatus Entotheonellales</taxon>
        <taxon>Candidatus Entotheonellaceae</taxon>
        <taxon>Candidatus Entotheonella</taxon>
    </lineage>
</organism>
<name>W4LKF8_ENTF1</name>
<accession>W4LKF8</accession>
<proteinExistence type="predicted"/>
<dbReference type="PANTHER" id="PTHR33171:SF17">
    <property type="entry name" value="LARA-LIKE N-TERMINAL DOMAIN-CONTAINING PROTEIN"/>
    <property type="match status" value="1"/>
</dbReference>
<dbReference type="Gene3D" id="3.40.50.11440">
    <property type="match status" value="1"/>
</dbReference>
<feature type="domain" description="LarA-like N-terminal" evidence="1">
    <location>
        <begin position="28"/>
        <end position="219"/>
    </location>
</feature>
<dbReference type="InterPro" id="IPR018657">
    <property type="entry name" value="LarA-like_N"/>
</dbReference>
<keyword evidence="4" id="KW-1185">Reference proteome</keyword>
<dbReference type="Pfam" id="PF21113">
    <property type="entry name" value="LarA_C"/>
    <property type="match status" value="1"/>
</dbReference>
<feature type="domain" description="Lactate racemase C-terminal" evidence="2">
    <location>
        <begin position="302"/>
        <end position="403"/>
    </location>
</feature>
<dbReference type="EMBL" id="AZHW01000539">
    <property type="protein sequence ID" value="ETW98588.1"/>
    <property type="molecule type" value="Genomic_DNA"/>
</dbReference>
<dbReference type="InterPro" id="IPR048068">
    <property type="entry name" value="LarA-like"/>
</dbReference>
<protein>
    <submittedName>
        <fullName evidence="3">Uncharacterized protein</fullName>
    </submittedName>
</protein>
<reference evidence="3 4" key="1">
    <citation type="journal article" date="2014" name="Nature">
        <title>An environmental bacterial taxon with a large and distinct metabolic repertoire.</title>
        <authorList>
            <person name="Wilson M.C."/>
            <person name="Mori T."/>
            <person name="Ruckert C."/>
            <person name="Uria A.R."/>
            <person name="Helf M.J."/>
            <person name="Takada K."/>
            <person name="Gernert C."/>
            <person name="Steffens U.A."/>
            <person name="Heycke N."/>
            <person name="Schmitt S."/>
            <person name="Rinke C."/>
            <person name="Helfrich E.J."/>
            <person name="Brachmann A.O."/>
            <person name="Gurgui C."/>
            <person name="Wakimoto T."/>
            <person name="Kracht M."/>
            <person name="Crusemann M."/>
            <person name="Hentschel U."/>
            <person name="Abe I."/>
            <person name="Matsunaga S."/>
            <person name="Kalinowski J."/>
            <person name="Takeyama H."/>
            <person name="Piel J."/>
        </authorList>
    </citation>
    <scope>NUCLEOTIDE SEQUENCE [LARGE SCALE GENOMIC DNA]</scope>
    <source>
        <strain evidence="4">TSY1</strain>
    </source>
</reference>
<dbReference type="InterPro" id="IPR043166">
    <property type="entry name" value="LarA-like_C"/>
</dbReference>
<dbReference type="PANTHER" id="PTHR33171">
    <property type="entry name" value="LAR_N DOMAIN-CONTAINING PROTEIN"/>
    <property type="match status" value="1"/>
</dbReference>
<dbReference type="AlphaFoldDB" id="W4LKF8"/>
<dbReference type="PATRIC" id="fig|1429438.4.peg.3540"/>